<evidence type="ECO:0000313" key="3">
    <source>
        <dbReference type="Proteomes" id="UP000002506"/>
    </source>
</evidence>
<dbReference type="OrthoDB" id="9808976at2"/>
<accession>D2BI49</accession>
<dbReference type="InterPro" id="IPR016181">
    <property type="entry name" value="Acyl_CoA_acyltransferase"/>
</dbReference>
<dbReference type="RefSeq" id="WP_012882152.1">
    <property type="nucleotide sequence ID" value="NC_013552.1"/>
</dbReference>
<organism evidence="2 3">
    <name type="scientific">Dehalococcoides mccartyi (strain VS)</name>
    <dbReference type="NCBI Taxonomy" id="311424"/>
    <lineage>
        <taxon>Bacteria</taxon>
        <taxon>Bacillati</taxon>
        <taxon>Chloroflexota</taxon>
        <taxon>Dehalococcoidia</taxon>
        <taxon>Dehalococcoidales</taxon>
        <taxon>Dehalococcoidaceae</taxon>
        <taxon>Dehalococcoides</taxon>
    </lineage>
</organism>
<evidence type="ECO:0000313" key="2">
    <source>
        <dbReference type="EMBL" id="ACZ61999.1"/>
    </source>
</evidence>
<evidence type="ECO:0000259" key="1">
    <source>
        <dbReference type="Pfam" id="PF13480"/>
    </source>
</evidence>
<feature type="domain" description="BioF2-like acetyltransferase" evidence="1">
    <location>
        <begin position="166"/>
        <end position="304"/>
    </location>
</feature>
<protein>
    <recommendedName>
        <fullName evidence="1">BioF2-like acetyltransferase domain-containing protein</fullName>
    </recommendedName>
</protein>
<dbReference type="SUPFAM" id="SSF55729">
    <property type="entry name" value="Acyl-CoA N-acyltransferases (Nat)"/>
    <property type="match status" value="1"/>
</dbReference>
<dbReference type="Pfam" id="PF13480">
    <property type="entry name" value="Acetyltransf_6"/>
    <property type="match status" value="1"/>
</dbReference>
<dbReference type="EMBL" id="CP001827">
    <property type="protein sequence ID" value="ACZ61999.1"/>
    <property type="molecule type" value="Genomic_DNA"/>
</dbReference>
<reference evidence="2 3" key="1">
    <citation type="journal article" date="2009" name="PLoS Genet.">
        <title>Localized plasticity in the streamlined genomes of vinyl chloride respiring Dehalococcoides.</title>
        <authorList>
            <person name="McMurdie P.J."/>
            <person name="Behrens S.F."/>
            <person name="Muller J.A."/>
            <person name="Goke J."/>
            <person name="Ritalahti K.M."/>
            <person name="Wagner R."/>
            <person name="Goltsman E."/>
            <person name="Lapidus A."/>
            <person name="Holmes S."/>
            <person name="Loffler F.E."/>
            <person name="Spormann A.M."/>
        </authorList>
    </citation>
    <scope>NUCLEOTIDE SEQUENCE [LARGE SCALE GENOMIC DNA]</scope>
    <source>
        <strain evidence="2 3">VS</strain>
    </source>
</reference>
<dbReference type="eggNOG" id="COG5653">
    <property type="taxonomic scope" value="Bacteria"/>
</dbReference>
<dbReference type="Gene3D" id="3.40.630.30">
    <property type="match status" value="1"/>
</dbReference>
<gene>
    <name evidence="2" type="ordered locus">DhcVS_875</name>
</gene>
<sequence>MVYIFKKIELGELSRDFDTVSQGVNITYPFIHPGWQYLWQDCFLPSGRQVCGLVNDGDETIGLVALSINNGIARFIADGSVFDYLDFVVKPGHQSGYFELLLKLLQQNQVETLELEALTARSEAYNYLLPLAKKKGFQVICEQADVSPLLELPNDFEIYLAQLEKHQRHELKRKLRRLEEVLTPGLEIETNSENIDILLDQMEESHPEKALFLSSEMRCYFKSLAKWLGSQGYLRLAFLKAGDTVLASLFCFDYNNIRYLYNSGYSVEYSHLSVGVLSKVLAVKDAIEKGCDAFDFLRGEEKYKFHLGGKSQPVHKCRIILDSKVQNIG</sequence>
<dbReference type="AlphaFoldDB" id="D2BI49"/>
<proteinExistence type="predicted"/>
<dbReference type="Proteomes" id="UP000002506">
    <property type="component" value="Chromosome"/>
</dbReference>
<name>D2BI49_DEHMV</name>
<dbReference type="KEGG" id="dev:DhcVS_875"/>
<dbReference type="InterPro" id="IPR038740">
    <property type="entry name" value="BioF2-like_GNAT_dom"/>
</dbReference>
<dbReference type="HOGENOM" id="CLU_046277_1_0_0"/>